<evidence type="ECO:0000313" key="2">
    <source>
        <dbReference type="Proteomes" id="UP000281553"/>
    </source>
</evidence>
<evidence type="ECO:0000313" key="1">
    <source>
        <dbReference type="EMBL" id="VDN13688.1"/>
    </source>
</evidence>
<reference evidence="1 2" key="1">
    <citation type="submission" date="2018-11" db="EMBL/GenBank/DDBJ databases">
        <authorList>
            <consortium name="Pathogen Informatics"/>
        </authorList>
    </citation>
    <scope>NUCLEOTIDE SEQUENCE [LARGE SCALE GENOMIC DNA]</scope>
</reference>
<name>A0A3P7LUC0_DIBLA</name>
<dbReference type="EMBL" id="UYRU01057070">
    <property type="protein sequence ID" value="VDN13688.1"/>
    <property type="molecule type" value="Genomic_DNA"/>
</dbReference>
<organism evidence="1 2">
    <name type="scientific">Dibothriocephalus latus</name>
    <name type="common">Fish tapeworm</name>
    <name type="synonym">Diphyllobothrium latum</name>
    <dbReference type="NCBI Taxonomy" id="60516"/>
    <lineage>
        <taxon>Eukaryota</taxon>
        <taxon>Metazoa</taxon>
        <taxon>Spiralia</taxon>
        <taxon>Lophotrochozoa</taxon>
        <taxon>Platyhelminthes</taxon>
        <taxon>Cestoda</taxon>
        <taxon>Eucestoda</taxon>
        <taxon>Diphyllobothriidea</taxon>
        <taxon>Diphyllobothriidae</taxon>
        <taxon>Dibothriocephalus</taxon>
    </lineage>
</organism>
<dbReference type="Proteomes" id="UP000281553">
    <property type="component" value="Unassembled WGS sequence"/>
</dbReference>
<keyword evidence="2" id="KW-1185">Reference proteome</keyword>
<gene>
    <name evidence="1" type="ORF">DILT_LOCUS9519</name>
</gene>
<sequence length="91" mass="10149">MMVMLLGGAIRAPAPMLHLEREFQLEPIPEQVTVGQRLLLSCQPPRGKPTPSVSASCLQPYNPLSFPKLYSASLFPVKEDDYVVPRSDHPY</sequence>
<dbReference type="OrthoDB" id="5973910at2759"/>
<proteinExistence type="predicted"/>
<dbReference type="AlphaFoldDB" id="A0A3P7LUC0"/>
<evidence type="ECO:0008006" key="3">
    <source>
        <dbReference type="Google" id="ProtNLM"/>
    </source>
</evidence>
<protein>
    <recommendedName>
        <fullName evidence="3">Ig-like domain-containing protein</fullName>
    </recommendedName>
</protein>
<accession>A0A3P7LUC0</accession>